<dbReference type="PANTHER" id="PTHR33087:SF38">
    <property type="entry name" value="OS10G0201600 PROTEIN"/>
    <property type="match status" value="1"/>
</dbReference>
<reference evidence="2" key="1">
    <citation type="submission" date="2020-05" db="EMBL/GenBank/DDBJ databases">
        <title>WGS assembly of Panicum virgatum.</title>
        <authorList>
            <person name="Lovell J.T."/>
            <person name="Jenkins J."/>
            <person name="Shu S."/>
            <person name="Juenger T.E."/>
            <person name="Schmutz J."/>
        </authorList>
    </citation>
    <scope>NUCLEOTIDE SEQUENCE</scope>
    <source>
        <strain evidence="2">AP13</strain>
    </source>
</reference>
<gene>
    <name evidence="2" type="ORF">PVAP13_9NG332173</name>
</gene>
<comment type="caution">
    <text evidence="2">The sequence shown here is derived from an EMBL/GenBank/DDBJ whole genome shotgun (WGS) entry which is preliminary data.</text>
</comment>
<organism evidence="2 3">
    <name type="scientific">Panicum virgatum</name>
    <name type="common">Blackwell switchgrass</name>
    <dbReference type="NCBI Taxonomy" id="38727"/>
    <lineage>
        <taxon>Eukaryota</taxon>
        <taxon>Viridiplantae</taxon>
        <taxon>Streptophyta</taxon>
        <taxon>Embryophyta</taxon>
        <taxon>Tracheophyta</taxon>
        <taxon>Spermatophyta</taxon>
        <taxon>Magnoliopsida</taxon>
        <taxon>Liliopsida</taxon>
        <taxon>Poales</taxon>
        <taxon>Poaceae</taxon>
        <taxon>PACMAD clade</taxon>
        <taxon>Panicoideae</taxon>
        <taxon>Panicodae</taxon>
        <taxon>Paniceae</taxon>
        <taxon>Panicinae</taxon>
        <taxon>Panicum</taxon>
        <taxon>Panicum sect. Hiantes</taxon>
    </lineage>
</organism>
<feature type="compositionally biased region" description="Basic residues" evidence="1">
    <location>
        <begin position="223"/>
        <end position="239"/>
    </location>
</feature>
<accession>A0A8T0MKK3</accession>
<dbReference type="PANTHER" id="PTHR33087">
    <property type="entry name" value="OS07G0539200 PROTEIN"/>
    <property type="match status" value="1"/>
</dbReference>
<evidence type="ECO:0000313" key="2">
    <source>
        <dbReference type="EMBL" id="KAG2537810.1"/>
    </source>
</evidence>
<keyword evidence="3" id="KW-1185">Reference proteome</keyword>
<dbReference type="AlphaFoldDB" id="A0A8T0MKK3"/>
<dbReference type="InterPro" id="IPR053253">
    <property type="entry name" value="Sex_diff_modulator"/>
</dbReference>
<evidence type="ECO:0008006" key="4">
    <source>
        <dbReference type="Google" id="ProtNLM"/>
    </source>
</evidence>
<feature type="region of interest" description="Disordered" evidence="1">
    <location>
        <begin position="197"/>
        <end position="262"/>
    </location>
</feature>
<dbReference type="EMBL" id="CM029054">
    <property type="protein sequence ID" value="KAG2537810.1"/>
    <property type="molecule type" value="Genomic_DNA"/>
</dbReference>
<feature type="compositionally biased region" description="Basic and acidic residues" evidence="1">
    <location>
        <begin position="207"/>
        <end position="222"/>
    </location>
</feature>
<evidence type="ECO:0000256" key="1">
    <source>
        <dbReference type="SAM" id="MobiDB-lite"/>
    </source>
</evidence>
<evidence type="ECO:0000313" key="3">
    <source>
        <dbReference type="Proteomes" id="UP000823388"/>
    </source>
</evidence>
<proteinExistence type="predicted"/>
<dbReference type="Proteomes" id="UP000823388">
    <property type="component" value="Chromosome 9N"/>
</dbReference>
<name>A0A8T0MKK3_PANVG</name>
<protein>
    <recommendedName>
        <fullName evidence="4">DUF4283 domain-containing protein</fullName>
    </recommendedName>
</protein>
<sequence>MALTAIVVGTRPSFSPSAVHRFIVENYHVPADGFTLHRFHPEDFLLVFKEVVVLERVLHAPPLPVADMVLRFRRWRRLASADAESMKFRVLLEMRGIPSHVWSVDTAQRILGDACADPVPTPATIARRDLRRFQAAAWCVDPDLIPNEVVIRIPEPVDTNVGAELFLRSTEIIFHSQPLLRHRVEIEILEIQDWNDDSDSSVSPYDIPDRLNSDSNEEDVHPGVRRSSRSRSCPRRTVFRKLDDPGSLPVGAGGGGSDAPADSIIADEVRSEGGPPAPALSWSLKAPLCFGQRSLARDSRRAQCPHPHDDPSLAVVLLMPSHAVGGPQVEAVDPMLAEASLGSPPGRSGGHGQHPLLDKAAWLLSPVEERMPTSSPGPHRCIGLDPMSLEASLGRDGLCAAPSLTGSPHPLGRDVPVDGRCSVGPPTRDSIPDPVPFSYVDSGVHDLGAADLELVRFGAESQLPSIATPPGSSRHVSFTRGSRQPLPIEALSGASSPVKLVAKNFASACCMAHPPAVLCTTPPRRRAKPPELPVSIRRSERLARKSRHRATKPALQAQNVMMKKFGITSATRPPDATAYQQFVDTFSSTLTNSQCEALDALLPAGAPHAGLVVDELVE</sequence>